<dbReference type="InterPro" id="IPR001077">
    <property type="entry name" value="COMT_C"/>
</dbReference>
<dbReference type="GO" id="GO:0008171">
    <property type="term" value="F:O-methyltransferase activity"/>
    <property type="evidence" value="ECO:0007669"/>
    <property type="project" value="InterPro"/>
</dbReference>
<evidence type="ECO:0000256" key="1">
    <source>
        <dbReference type="ARBA" id="ARBA00022603"/>
    </source>
</evidence>
<feature type="domain" description="O-methyltransferase C-terminal" evidence="4">
    <location>
        <begin position="3"/>
        <end position="194"/>
    </location>
</feature>
<keyword evidence="3" id="KW-0949">S-adenosyl-L-methionine</keyword>
<organism evidence="5 6">
    <name type="scientific">Senna tora</name>
    <dbReference type="NCBI Taxonomy" id="362788"/>
    <lineage>
        <taxon>Eukaryota</taxon>
        <taxon>Viridiplantae</taxon>
        <taxon>Streptophyta</taxon>
        <taxon>Embryophyta</taxon>
        <taxon>Tracheophyta</taxon>
        <taxon>Spermatophyta</taxon>
        <taxon>Magnoliopsida</taxon>
        <taxon>eudicotyledons</taxon>
        <taxon>Gunneridae</taxon>
        <taxon>Pentapetalae</taxon>
        <taxon>rosids</taxon>
        <taxon>fabids</taxon>
        <taxon>Fabales</taxon>
        <taxon>Fabaceae</taxon>
        <taxon>Caesalpinioideae</taxon>
        <taxon>Cassia clade</taxon>
        <taxon>Senna</taxon>
    </lineage>
</organism>
<proteinExistence type="predicted"/>
<name>A0A834XGB9_9FABA</name>
<keyword evidence="6" id="KW-1185">Reference proteome</keyword>
<dbReference type="AlphaFoldDB" id="A0A834XGB9"/>
<dbReference type="PROSITE" id="PS51683">
    <property type="entry name" value="SAM_OMT_II"/>
    <property type="match status" value="1"/>
</dbReference>
<dbReference type="Gene3D" id="3.40.50.150">
    <property type="entry name" value="Vaccinia Virus protein VP39"/>
    <property type="match status" value="1"/>
</dbReference>
<dbReference type="PANTHER" id="PTHR11746">
    <property type="entry name" value="O-METHYLTRANSFERASE"/>
    <property type="match status" value="1"/>
</dbReference>
<dbReference type="SUPFAM" id="SSF53335">
    <property type="entry name" value="S-adenosyl-L-methionine-dependent methyltransferases"/>
    <property type="match status" value="1"/>
</dbReference>
<protein>
    <submittedName>
        <fullName evidence="5">Caffeic acid 3-O-methyltransferase</fullName>
    </submittedName>
</protein>
<dbReference type="InterPro" id="IPR029063">
    <property type="entry name" value="SAM-dependent_MTases_sf"/>
</dbReference>
<sequence length="275" mass="31301">MDLIEYLEKDSEFNKYFNTALTQHSCIVMKKVLESYKGFENINTLVDVGGGLGFSLSMITSKYPHIKAINLDLPHVIQHAPPYPGVEHVAGDMFESVPKADVILMKVVEDDVTLQWIFCSWSDKKCVKLLKNCYAAIPENGKVIVVESSITDMPDTTAATKCNFELDVFMMAQYPGEKERNRHEFMQLGNAAGFTGVKYQCRARNFWRQRQRWPSLSFRQPPPPLQLLGDSNLETRSLFDEIRSFDKRCFFFDLGHPLVNRIAESFIKAAGVTSP</sequence>
<accession>A0A834XGB9</accession>
<dbReference type="InterPro" id="IPR016461">
    <property type="entry name" value="COMT-like"/>
</dbReference>
<keyword evidence="2 5" id="KW-0808">Transferase</keyword>
<dbReference type="OrthoDB" id="1606438at2759"/>
<evidence type="ECO:0000259" key="4">
    <source>
        <dbReference type="Pfam" id="PF00891"/>
    </source>
</evidence>
<reference evidence="5" key="1">
    <citation type="submission" date="2020-09" db="EMBL/GenBank/DDBJ databases">
        <title>Genome-Enabled Discovery of Anthraquinone Biosynthesis in Senna tora.</title>
        <authorList>
            <person name="Kang S.-H."/>
            <person name="Pandey R.P."/>
            <person name="Lee C.-M."/>
            <person name="Sim J.-S."/>
            <person name="Jeong J.-T."/>
            <person name="Choi B.-S."/>
            <person name="Jung M."/>
            <person name="Ginzburg D."/>
            <person name="Zhao K."/>
            <person name="Won S.Y."/>
            <person name="Oh T.-J."/>
            <person name="Yu Y."/>
            <person name="Kim N.-H."/>
            <person name="Lee O.R."/>
            <person name="Lee T.-H."/>
            <person name="Bashyal P."/>
            <person name="Kim T.-S."/>
            <person name="Lee W.-H."/>
            <person name="Kawkins C."/>
            <person name="Kim C.-K."/>
            <person name="Kim J.S."/>
            <person name="Ahn B.O."/>
            <person name="Rhee S.Y."/>
            <person name="Sohng J.K."/>
        </authorList>
    </citation>
    <scope>NUCLEOTIDE SEQUENCE</scope>
    <source>
        <tissue evidence="5">Leaf</tissue>
    </source>
</reference>
<gene>
    <name evidence="5" type="ORF">G2W53_000749</name>
</gene>
<evidence type="ECO:0000256" key="2">
    <source>
        <dbReference type="ARBA" id="ARBA00022679"/>
    </source>
</evidence>
<dbReference type="GO" id="GO:0032259">
    <property type="term" value="P:methylation"/>
    <property type="evidence" value="ECO:0007669"/>
    <property type="project" value="UniProtKB-KW"/>
</dbReference>
<evidence type="ECO:0000313" key="5">
    <source>
        <dbReference type="EMBL" id="KAF7843844.1"/>
    </source>
</evidence>
<dbReference type="Pfam" id="PF00891">
    <property type="entry name" value="Methyltransf_2"/>
    <property type="match status" value="1"/>
</dbReference>
<keyword evidence="1 5" id="KW-0489">Methyltransferase</keyword>
<evidence type="ECO:0000256" key="3">
    <source>
        <dbReference type="ARBA" id="ARBA00022691"/>
    </source>
</evidence>
<dbReference type="EMBL" id="JAAIUW010000001">
    <property type="protein sequence ID" value="KAF7843844.1"/>
    <property type="molecule type" value="Genomic_DNA"/>
</dbReference>
<comment type="caution">
    <text evidence="5">The sequence shown here is derived from an EMBL/GenBank/DDBJ whole genome shotgun (WGS) entry which is preliminary data.</text>
</comment>
<dbReference type="Proteomes" id="UP000634136">
    <property type="component" value="Unassembled WGS sequence"/>
</dbReference>
<evidence type="ECO:0000313" key="6">
    <source>
        <dbReference type="Proteomes" id="UP000634136"/>
    </source>
</evidence>